<feature type="domain" description="YetF C-terminal" evidence="7">
    <location>
        <begin position="80"/>
        <end position="147"/>
    </location>
</feature>
<keyword evidence="3" id="KW-1003">Cell membrane</keyword>
<organism evidence="8 9">
    <name type="scientific">Streptomyces desertarenae</name>
    <dbReference type="NCBI Taxonomy" id="2666184"/>
    <lineage>
        <taxon>Bacteria</taxon>
        <taxon>Bacillati</taxon>
        <taxon>Actinomycetota</taxon>
        <taxon>Actinomycetes</taxon>
        <taxon>Kitasatosporales</taxon>
        <taxon>Streptomycetaceae</taxon>
        <taxon>Streptomyces</taxon>
    </lineage>
</organism>
<evidence type="ECO:0000313" key="8">
    <source>
        <dbReference type="EMBL" id="MFD1829918.1"/>
    </source>
</evidence>
<dbReference type="InterPro" id="IPR023090">
    <property type="entry name" value="UPF0702_alpha/beta_dom_sf"/>
</dbReference>
<dbReference type="RefSeq" id="WP_380898879.1">
    <property type="nucleotide sequence ID" value="NZ_JBHUFU010000004.1"/>
</dbReference>
<reference evidence="9" key="1">
    <citation type="journal article" date="2019" name="Int. J. Syst. Evol. Microbiol.">
        <title>The Global Catalogue of Microorganisms (GCM) 10K type strain sequencing project: providing services to taxonomists for standard genome sequencing and annotation.</title>
        <authorList>
            <consortium name="The Broad Institute Genomics Platform"/>
            <consortium name="The Broad Institute Genome Sequencing Center for Infectious Disease"/>
            <person name="Wu L."/>
            <person name="Ma J."/>
        </authorList>
    </citation>
    <scope>NUCLEOTIDE SEQUENCE [LARGE SCALE GENOMIC DNA]</scope>
    <source>
        <strain evidence="9">CGMCC 4.7455</strain>
    </source>
</reference>
<dbReference type="EMBL" id="JBHUFU010000004">
    <property type="protein sequence ID" value="MFD1829918.1"/>
    <property type="molecule type" value="Genomic_DNA"/>
</dbReference>
<comment type="similarity">
    <text evidence="2">Belongs to the UPF0702 family.</text>
</comment>
<accession>A0ABW4PGR3</accession>
<keyword evidence="9" id="KW-1185">Reference proteome</keyword>
<name>A0ABW4PGR3_9ACTN</name>
<dbReference type="Proteomes" id="UP001597365">
    <property type="component" value="Unassembled WGS sequence"/>
</dbReference>
<keyword evidence="6" id="KW-0472">Membrane</keyword>
<evidence type="ECO:0000256" key="5">
    <source>
        <dbReference type="ARBA" id="ARBA00022989"/>
    </source>
</evidence>
<evidence type="ECO:0000256" key="2">
    <source>
        <dbReference type="ARBA" id="ARBA00006448"/>
    </source>
</evidence>
<dbReference type="InterPro" id="IPR007353">
    <property type="entry name" value="DUF421"/>
</dbReference>
<sequence length="148" mass="16352">MESVVRALVVYLFILLLLRAGGKRSLSSINTFDLVLLLIISEATQQALLGDDFSLTTAALVVTTLVAVDRLTDYLGFRFPAFSRITDSTPVVVVDDGRLLTDRLKQLHITESDILQAARQSQGLERMDQIRYAVLEKTGKISVVSRGQ</sequence>
<gene>
    <name evidence="8" type="ORF">ACFSJS_09600</name>
</gene>
<evidence type="ECO:0000259" key="7">
    <source>
        <dbReference type="Pfam" id="PF04239"/>
    </source>
</evidence>
<comment type="subcellular location">
    <subcellularLocation>
        <location evidence="1">Cell membrane</location>
        <topology evidence="1">Multi-pass membrane protein</topology>
    </subcellularLocation>
</comment>
<evidence type="ECO:0000313" key="9">
    <source>
        <dbReference type="Proteomes" id="UP001597365"/>
    </source>
</evidence>
<comment type="caution">
    <text evidence="8">The sequence shown here is derived from an EMBL/GenBank/DDBJ whole genome shotgun (WGS) entry which is preliminary data.</text>
</comment>
<keyword evidence="5" id="KW-1133">Transmembrane helix</keyword>
<dbReference type="Gene3D" id="3.30.240.20">
    <property type="entry name" value="bsu07140 like domains"/>
    <property type="match status" value="1"/>
</dbReference>
<protein>
    <submittedName>
        <fullName evidence="8">DUF421 domain-containing protein</fullName>
    </submittedName>
</protein>
<keyword evidence="4" id="KW-0812">Transmembrane</keyword>
<evidence type="ECO:0000256" key="1">
    <source>
        <dbReference type="ARBA" id="ARBA00004651"/>
    </source>
</evidence>
<dbReference type="PANTHER" id="PTHR34582">
    <property type="entry name" value="UPF0702 TRANSMEMBRANE PROTEIN YCAP"/>
    <property type="match status" value="1"/>
</dbReference>
<proteinExistence type="inferred from homology"/>
<dbReference type="PANTHER" id="PTHR34582:SF6">
    <property type="entry name" value="UPF0702 TRANSMEMBRANE PROTEIN YCAP"/>
    <property type="match status" value="1"/>
</dbReference>
<dbReference type="Pfam" id="PF04239">
    <property type="entry name" value="DUF421"/>
    <property type="match status" value="1"/>
</dbReference>
<evidence type="ECO:0000256" key="6">
    <source>
        <dbReference type="ARBA" id="ARBA00023136"/>
    </source>
</evidence>
<evidence type="ECO:0000256" key="3">
    <source>
        <dbReference type="ARBA" id="ARBA00022475"/>
    </source>
</evidence>
<evidence type="ECO:0000256" key="4">
    <source>
        <dbReference type="ARBA" id="ARBA00022692"/>
    </source>
</evidence>